<organism evidence="1 2">
    <name type="scientific">Caerostris extrusa</name>
    <name type="common">Bark spider</name>
    <name type="synonym">Caerostris bankana</name>
    <dbReference type="NCBI Taxonomy" id="172846"/>
    <lineage>
        <taxon>Eukaryota</taxon>
        <taxon>Metazoa</taxon>
        <taxon>Ecdysozoa</taxon>
        <taxon>Arthropoda</taxon>
        <taxon>Chelicerata</taxon>
        <taxon>Arachnida</taxon>
        <taxon>Araneae</taxon>
        <taxon>Araneomorphae</taxon>
        <taxon>Entelegynae</taxon>
        <taxon>Araneoidea</taxon>
        <taxon>Araneidae</taxon>
        <taxon>Caerostris</taxon>
    </lineage>
</organism>
<gene>
    <name evidence="1" type="ORF">CEXT_401861</name>
</gene>
<name>A0AAV4N4M3_CAEEX</name>
<accession>A0AAV4N4M3</accession>
<evidence type="ECO:0000313" key="1">
    <source>
        <dbReference type="EMBL" id="GIX79633.1"/>
    </source>
</evidence>
<dbReference type="Proteomes" id="UP001054945">
    <property type="component" value="Unassembled WGS sequence"/>
</dbReference>
<evidence type="ECO:0000313" key="2">
    <source>
        <dbReference type="Proteomes" id="UP001054945"/>
    </source>
</evidence>
<dbReference type="AlphaFoldDB" id="A0AAV4N4M3"/>
<keyword evidence="2" id="KW-1185">Reference proteome</keyword>
<sequence length="119" mass="13357">MDSGIDTDSKPVRDFRVVNPVRLPGDEKFYSSAGQTSASSMVDLVELVEVAGAEKGTAIVCLRIFWHRGDKTHFLLFNVDEITRNLHVPVEGLIFLNISRTLSVSQKNPDFHLNRFQVV</sequence>
<dbReference type="EMBL" id="BPLR01002956">
    <property type="protein sequence ID" value="GIX79633.1"/>
    <property type="molecule type" value="Genomic_DNA"/>
</dbReference>
<proteinExistence type="predicted"/>
<protein>
    <submittedName>
        <fullName evidence="1">Uncharacterized protein</fullName>
    </submittedName>
</protein>
<reference evidence="1 2" key="1">
    <citation type="submission" date="2021-06" db="EMBL/GenBank/DDBJ databases">
        <title>Caerostris extrusa draft genome.</title>
        <authorList>
            <person name="Kono N."/>
            <person name="Arakawa K."/>
        </authorList>
    </citation>
    <scope>NUCLEOTIDE SEQUENCE [LARGE SCALE GENOMIC DNA]</scope>
</reference>
<comment type="caution">
    <text evidence="1">The sequence shown here is derived from an EMBL/GenBank/DDBJ whole genome shotgun (WGS) entry which is preliminary data.</text>
</comment>